<organism evidence="1 2">
    <name type="scientific">Niveibacterium umoris</name>
    <dbReference type="NCBI Taxonomy" id="1193620"/>
    <lineage>
        <taxon>Bacteria</taxon>
        <taxon>Pseudomonadati</taxon>
        <taxon>Pseudomonadota</taxon>
        <taxon>Betaproteobacteria</taxon>
        <taxon>Rhodocyclales</taxon>
        <taxon>Rhodocyclaceae</taxon>
        <taxon>Niveibacterium</taxon>
    </lineage>
</organism>
<evidence type="ECO:0000313" key="2">
    <source>
        <dbReference type="Proteomes" id="UP000561045"/>
    </source>
</evidence>
<gene>
    <name evidence="1" type="ORF">GGR36_003048</name>
</gene>
<protein>
    <recommendedName>
        <fullName evidence="3">Peptidylprolyl isomerase</fullName>
    </recommendedName>
</protein>
<dbReference type="Pfam" id="PF06934">
    <property type="entry name" value="CTI"/>
    <property type="match status" value="1"/>
</dbReference>
<keyword evidence="2" id="KW-1185">Reference proteome</keyword>
<dbReference type="AlphaFoldDB" id="A0A840BPU1"/>
<dbReference type="Proteomes" id="UP000561045">
    <property type="component" value="Unassembled WGS sequence"/>
</dbReference>
<proteinExistence type="predicted"/>
<accession>A0A840BPU1</accession>
<reference evidence="1 2" key="1">
    <citation type="submission" date="2020-08" db="EMBL/GenBank/DDBJ databases">
        <title>Genomic Encyclopedia of Type Strains, Phase IV (KMG-IV): sequencing the most valuable type-strain genomes for metagenomic binning, comparative biology and taxonomic classification.</title>
        <authorList>
            <person name="Goeker M."/>
        </authorList>
    </citation>
    <scope>NUCLEOTIDE SEQUENCE [LARGE SCALE GENOMIC DNA]</scope>
    <source>
        <strain evidence="1 2">DSM 106739</strain>
    </source>
</reference>
<name>A0A840BPU1_9RHOO</name>
<sequence length="783" mass="88044">MLPALFPRLLLPMLILLAGCAVIQREAFEREHGPADPTRYDHATAPTAAQVSYRREIQPLLGKRCVVCHACYDAPCQLKLGSWEGIARGISPELVYDGTRLKEAPTTRLFADALRASEWREKGFAPVLNEREATPAANHTASLLYRALALKQAHPLPQVDVLPKDFDFGLDRKQSCPRIENFEDYARDKPLAGMPYGLPGLTQAEFDLVARWLEQGAPDEGPAPVPAAEQREVDNWERFLNGDSNKERLMSRYLYEHLFLGHLYVSGAKDANAYKLVRSATPPGQPIQLVATRRPFDDPGVLRVFYRLQRDQEPIVAKTHMPYRLDAERMTKYRGWFLKPDYTVAALPGYTAQTAANPLATFHEIPVNSRHRFLLDEAQFFVMNFIKGPVCRGQLALDVIEDRFWVFFTDPDEGAVSDANERVQREAAKLKLPAAWGSDAGLIKPWRAYAEQEEQFVRARTASLREVAQKRGGPALTMIWDGDGHNPNAALTIFRHFDSATVVKGLVGEPPKTAWVMGYNLFERVFYLLSAGFDVWGNIGHQLHSRLYMDFLRMEGETNFAMLLPQAVRKDTLSYWYRRDGDALERVLGMDAGVESAVPFRSDDPKTELFTLLKKRLGPALDTRLALGTYPDAALRRPLQALAAVQGASLDWMPEVAYLEVADSAGHPHYFSLLRDTGHFNVTHLLRESKGLAPDENRLTVVPGFVGAYPNALYQLKAADLPALTEAVRGLASEADYRRLADRFAVRRTRADFWAFSDVLHAAMQREGPIDGGLLDYNRLENR</sequence>
<comment type="caution">
    <text evidence="1">The sequence shown here is derived from an EMBL/GenBank/DDBJ whole genome shotgun (WGS) entry which is preliminary data.</text>
</comment>
<dbReference type="EMBL" id="JACIET010000002">
    <property type="protein sequence ID" value="MBB4013702.1"/>
    <property type="molecule type" value="Genomic_DNA"/>
</dbReference>
<dbReference type="InterPro" id="IPR010706">
    <property type="entry name" value="Fatty_acid_cis-trans_isomerase"/>
</dbReference>
<dbReference type="RefSeq" id="WP_183635634.1">
    <property type="nucleotide sequence ID" value="NZ_BAABLE010000005.1"/>
</dbReference>
<evidence type="ECO:0008006" key="3">
    <source>
        <dbReference type="Google" id="ProtNLM"/>
    </source>
</evidence>
<evidence type="ECO:0000313" key="1">
    <source>
        <dbReference type="EMBL" id="MBB4013702.1"/>
    </source>
</evidence>